<gene>
    <name evidence="2" type="ORF">C5Y93_09295</name>
</gene>
<organism evidence="2 3">
    <name type="scientific">Blastopirellula marina</name>
    <dbReference type="NCBI Taxonomy" id="124"/>
    <lineage>
        <taxon>Bacteria</taxon>
        <taxon>Pseudomonadati</taxon>
        <taxon>Planctomycetota</taxon>
        <taxon>Planctomycetia</taxon>
        <taxon>Pirellulales</taxon>
        <taxon>Pirellulaceae</taxon>
        <taxon>Blastopirellula</taxon>
    </lineage>
</organism>
<comment type="caution">
    <text evidence="2">The sequence shown here is derived from an EMBL/GenBank/DDBJ whole genome shotgun (WGS) entry which is preliminary data.</text>
</comment>
<reference evidence="2 3" key="1">
    <citation type="submission" date="2018-02" db="EMBL/GenBank/DDBJ databases">
        <title>Comparative genomes isolates from brazilian mangrove.</title>
        <authorList>
            <person name="Araujo J.E."/>
            <person name="Taketani R.G."/>
            <person name="Silva M.C.P."/>
            <person name="Loureco M.V."/>
            <person name="Andreote F.D."/>
        </authorList>
    </citation>
    <scope>NUCLEOTIDE SEQUENCE [LARGE SCALE GENOMIC DNA]</scope>
    <source>
        <strain evidence="2 3">Nap-Phe MGV</strain>
    </source>
</reference>
<evidence type="ECO:0000256" key="1">
    <source>
        <dbReference type="SAM" id="Phobius"/>
    </source>
</evidence>
<evidence type="ECO:0000313" key="2">
    <source>
        <dbReference type="EMBL" id="PQO46175.1"/>
    </source>
</evidence>
<feature type="transmembrane region" description="Helical" evidence="1">
    <location>
        <begin position="28"/>
        <end position="59"/>
    </location>
</feature>
<name>A0A2S8GP23_9BACT</name>
<dbReference type="EMBL" id="PUHZ01000010">
    <property type="protein sequence ID" value="PQO46175.1"/>
    <property type="molecule type" value="Genomic_DNA"/>
</dbReference>
<evidence type="ECO:0000313" key="3">
    <source>
        <dbReference type="Proteomes" id="UP000237819"/>
    </source>
</evidence>
<feature type="transmembrane region" description="Helical" evidence="1">
    <location>
        <begin position="89"/>
        <end position="110"/>
    </location>
</feature>
<dbReference type="AlphaFoldDB" id="A0A2S8GP23"/>
<keyword evidence="1" id="KW-1133">Transmembrane helix</keyword>
<feature type="transmembrane region" description="Helical" evidence="1">
    <location>
        <begin position="66"/>
        <end position="83"/>
    </location>
</feature>
<feature type="transmembrane region" description="Helical" evidence="1">
    <location>
        <begin position="122"/>
        <end position="148"/>
    </location>
</feature>
<dbReference type="RefSeq" id="WP_105335146.1">
    <property type="nucleotide sequence ID" value="NZ_PUHZ01000010.1"/>
</dbReference>
<keyword evidence="1" id="KW-0812">Transmembrane</keyword>
<sequence length="259" mass="28663">MSEPASAVERYRRERKQHFQSERRDWRLSAWTCLLVLVVVGWLLPPTMVLVAGVFGIWLVAGSDSYWIRMIVTAGALFPAFAFEPLAVGYAGMALGWTVLFSVVAHRIAAWRWHFATGRNQFTLWNLAGLIFACGLVFAFVRLASIAYEDSPGPVFFDRVVGTCYLGLCYSVMGFPLLIPPSLRTKKLYWCVGGILLGGIPLALGVLASLVNPMFLLLLPVFLPLIHAAGAFFFWAVLFPMELGGMFASYELPAEETAS</sequence>
<protein>
    <submittedName>
        <fullName evidence="2">Uncharacterized protein</fullName>
    </submittedName>
</protein>
<feature type="transmembrane region" description="Helical" evidence="1">
    <location>
        <begin position="188"/>
        <end position="211"/>
    </location>
</feature>
<keyword evidence="1" id="KW-0472">Membrane</keyword>
<feature type="transmembrane region" description="Helical" evidence="1">
    <location>
        <begin position="217"/>
        <end position="239"/>
    </location>
</feature>
<dbReference type="Proteomes" id="UP000237819">
    <property type="component" value="Unassembled WGS sequence"/>
</dbReference>
<accession>A0A2S8GP23</accession>
<feature type="transmembrane region" description="Helical" evidence="1">
    <location>
        <begin position="160"/>
        <end position="179"/>
    </location>
</feature>
<proteinExistence type="predicted"/>